<dbReference type="Gene3D" id="1.20.5.170">
    <property type="match status" value="1"/>
</dbReference>
<evidence type="ECO:0000256" key="1">
    <source>
        <dbReference type="SAM" id="Phobius"/>
    </source>
</evidence>
<keyword evidence="1" id="KW-1133">Transmembrane helix</keyword>
<reference evidence="2" key="1">
    <citation type="submission" date="2020-05" db="EMBL/GenBank/DDBJ databases">
        <authorList>
            <person name="Chiriac C."/>
            <person name="Salcher M."/>
            <person name="Ghai R."/>
            <person name="Kavagutti S V."/>
        </authorList>
    </citation>
    <scope>NUCLEOTIDE SEQUENCE</scope>
</reference>
<dbReference type="AlphaFoldDB" id="A0A6J6XJN4"/>
<name>A0A6J6XJN4_9ZZZZ</name>
<sequence length="120" mass="13886">MESDEENSNPLNEIEQHLINDLQDQWNEPATKGDLRNHAIRMDSRFGKIDVRFDKMDARLDKIDGRFDILENKIVSRFTKQDSDLKEYVNKMGWKFAGLTISTTLVSMIGILSVLAAWIK</sequence>
<protein>
    <submittedName>
        <fullName evidence="2">Unannotated protein</fullName>
    </submittedName>
</protein>
<keyword evidence="1" id="KW-0472">Membrane</keyword>
<keyword evidence="1" id="KW-0812">Transmembrane</keyword>
<gene>
    <name evidence="2" type="ORF">UFOPK2975_00955</name>
</gene>
<evidence type="ECO:0000313" key="2">
    <source>
        <dbReference type="EMBL" id="CAB4795844.1"/>
    </source>
</evidence>
<proteinExistence type="predicted"/>
<feature type="transmembrane region" description="Helical" evidence="1">
    <location>
        <begin position="96"/>
        <end position="119"/>
    </location>
</feature>
<organism evidence="2">
    <name type="scientific">freshwater metagenome</name>
    <dbReference type="NCBI Taxonomy" id="449393"/>
    <lineage>
        <taxon>unclassified sequences</taxon>
        <taxon>metagenomes</taxon>
        <taxon>ecological metagenomes</taxon>
    </lineage>
</organism>
<accession>A0A6J6XJN4</accession>
<dbReference type="EMBL" id="CAFAAG010000074">
    <property type="protein sequence ID" value="CAB4795844.1"/>
    <property type="molecule type" value="Genomic_DNA"/>
</dbReference>